<proteinExistence type="predicted"/>
<name>A0A812URK2_9DINO</name>
<sequence length="902" mass="100463">MQRPDVEKDQFWDDLQSVWDTLPAREPAWILGDFNARIGLNTEAAPSPAAEGVHGPHGLGQRNANGDRFLHFCSESHLKILNTFFAHSVDELTSWVHRRWGTQGMIDYAVGRATDWCFVLDTHSLPRAEVNSDHRLMVLKLRAAPGRYVRQALTATRDTRLPRLCVAKLQDKDTCAEYVQQVERLRQGAPSSFPALSRDLYQAGVSVLGNAQSSASDWRDGHEDALRAIAVRRQQALDALQHSPGSQACLQELRDARHASRRVVRDLKARWWSSRLQRLEAAARRNDAATAFSDAREMGRLLRSQGVSVEPLAASPDADLASKAAHFQAVLNVRRPVSPTIWDAIPDLSSDAADISWAEPTEHELRRTIMQLSHGKAPDATGVHAELLKALVKTTDPAGDAVVAEFHALVQRLWRGEVLDVSTWHTSLLFSIWKGRGLISDLDGHRGVVLLDVLNKVVCKMLASRLSELAEKHCAESETGYRRGRSCTDSLFMMRRLFQEWSGSRPTQAAARSIEGPVLFLIYFAVVLKVWRQRCDATLGTNHGVPWQSVVDGTLRLPTYIRRCASREHRFRDSVFADDTAIFATNWDDFCQMSELFNSTLRDMGGHLNASKTEWLELRSFASIPDAAPLPGTKILTIAGHHISKTAQFKYLGAILGVDRTCGVDADVRRRVSLAHAAFSKLRRALRLKYADMQTLRLDNDALLARLGVPSVFTLLARRAQWLGHVARLPPHRPAHAALFGTIPDRTLPSAVEIGAPSHHYTGRAKVVIRTLPLDNWQLWSRKAQDRVAWHRLVEQIKVAALGRHAPRANRARVHAPGGVALQVVAFQCPLCPYRGRNSQVSLGDIPENSVLDEPTLARYCVMVATSYRAHIVGMSLTPSVPWEFTGIASNIDPDAVFFFLA</sequence>
<evidence type="ECO:0000313" key="2">
    <source>
        <dbReference type="Proteomes" id="UP000604046"/>
    </source>
</evidence>
<reference evidence="1" key="1">
    <citation type="submission" date="2021-02" db="EMBL/GenBank/DDBJ databases">
        <authorList>
            <person name="Dougan E. K."/>
            <person name="Rhodes N."/>
            <person name="Thang M."/>
            <person name="Chan C."/>
        </authorList>
    </citation>
    <scope>NUCLEOTIDE SEQUENCE</scope>
</reference>
<organism evidence="1 2">
    <name type="scientific">Symbiodinium natans</name>
    <dbReference type="NCBI Taxonomy" id="878477"/>
    <lineage>
        <taxon>Eukaryota</taxon>
        <taxon>Sar</taxon>
        <taxon>Alveolata</taxon>
        <taxon>Dinophyceae</taxon>
        <taxon>Suessiales</taxon>
        <taxon>Symbiodiniaceae</taxon>
        <taxon>Symbiodinium</taxon>
    </lineage>
</organism>
<dbReference type="EMBL" id="CAJNDS010002779">
    <property type="protein sequence ID" value="CAE7594501.1"/>
    <property type="molecule type" value="Genomic_DNA"/>
</dbReference>
<dbReference type="AlphaFoldDB" id="A0A812URK2"/>
<dbReference type="PANTHER" id="PTHR47027:SF20">
    <property type="entry name" value="REVERSE TRANSCRIPTASE-LIKE PROTEIN WITH RNA-DIRECTED DNA POLYMERASE DOMAIN"/>
    <property type="match status" value="1"/>
</dbReference>
<dbReference type="Gene3D" id="3.60.10.10">
    <property type="entry name" value="Endonuclease/exonuclease/phosphatase"/>
    <property type="match status" value="1"/>
</dbReference>
<gene>
    <name evidence="1" type="primary">CFDP2</name>
    <name evidence="1" type="ORF">SNAT2548_LOCUS33839</name>
</gene>
<evidence type="ECO:0000313" key="1">
    <source>
        <dbReference type="EMBL" id="CAE7594501.1"/>
    </source>
</evidence>
<protein>
    <submittedName>
        <fullName evidence="1">CFDP2 protein</fullName>
    </submittedName>
</protein>
<keyword evidence="2" id="KW-1185">Reference proteome</keyword>
<dbReference type="Proteomes" id="UP000604046">
    <property type="component" value="Unassembled WGS sequence"/>
</dbReference>
<comment type="caution">
    <text evidence="1">The sequence shown here is derived from an EMBL/GenBank/DDBJ whole genome shotgun (WGS) entry which is preliminary data.</text>
</comment>
<dbReference type="PANTHER" id="PTHR47027">
    <property type="entry name" value="REVERSE TRANSCRIPTASE DOMAIN-CONTAINING PROTEIN"/>
    <property type="match status" value="1"/>
</dbReference>
<accession>A0A812URK2</accession>
<dbReference type="OrthoDB" id="413942at2759"/>
<dbReference type="SUPFAM" id="SSF56219">
    <property type="entry name" value="DNase I-like"/>
    <property type="match status" value="1"/>
</dbReference>
<dbReference type="InterPro" id="IPR036691">
    <property type="entry name" value="Endo/exonu/phosph_ase_sf"/>
</dbReference>